<dbReference type="Gene3D" id="3.40.630.30">
    <property type="match status" value="1"/>
</dbReference>
<comment type="caution">
    <text evidence="4">The sequence shown here is derived from an EMBL/GenBank/DDBJ whole genome shotgun (WGS) entry which is preliminary data.</text>
</comment>
<sequence>MGFILKTKDDNPPVNWQQLAEMIARAGLSARDPQILQRAYQHSQFVWFGYVDGKLMATAHAISDLTYTSYLSDVIIDPQYQGNGYGRQLMQAILEALSPFGKVVIYSMLDKIEFYQNLQFHRLNSAMVYAPDSIIKVLRNGKFID</sequence>
<dbReference type="Pfam" id="PF00583">
    <property type="entry name" value="Acetyltransf_1"/>
    <property type="match status" value="1"/>
</dbReference>
<keyword evidence="5" id="KW-1185">Reference proteome</keyword>
<dbReference type="EMBL" id="JAODIM010000038">
    <property type="protein sequence ID" value="MCU5777242.1"/>
    <property type="molecule type" value="Genomic_DNA"/>
</dbReference>
<feature type="domain" description="N-acetyltransferase" evidence="3">
    <location>
        <begin position="5"/>
        <end position="145"/>
    </location>
</feature>
<dbReference type="PANTHER" id="PTHR43626:SF4">
    <property type="entry name" value="GCN5-RELATED N-ACETYLTRANSFERASE 2, CHLOROPLASTIC"/>
    <property type="match status" value="1"/>
</dbReference>
<dbReference type="InterPro" id="IPR000182">
    <property type="entry name" value="GNAT_dom"/>
</dbReference>
<dbReference type="PANTHER" id="PTHR43626">
    <property type="entry name" value="ACYL-COA N-ACYLTRANSFERASE"/>
    <property type="match status" value="1"/>
</dbReference>
<accession>A0A9J6PIQ1</accession>
<dbReference type="RefSeq" id="WP_267143328.1">
    <property type="nucleotide sequence ID" value="NZ_JAODIL010000076.1"/>
</dbReference>
<name>A0A9J6PIQ1_9GAMM</name>
<organism evidence="4 5">
    <name type="scientific">Winslowiella arboricola</name>
    <dbReference type="NCBI Taxonomy" id="2978220"/>
    <lineage>
        <taxon>Bacteria</taxon>
        <taxon>Pseudomonadati</taxon>
        <taxon>Pseudomonadota</taxon>
        <taxon>Gammaproteobacteria</taxon>
        <taxon>Enterobacterales</taxon>
        <taxon>Erwiniaceae</taxon>
        <taxon>Winslowiella</taxon>
    </lineage>
</organism>
<evidence type="ECO:0000256" key="1">
    <source>
        <dbReference type="ARBA" id="ARBA00022679"/>
    </source>
</evidence>
<dbReference type="InterPro" id="IPR045039">
    <property type="entry name" value="NSI-like"/>
</dbReference>
<dbReference type="PROSITE" id="PS51186">
    <property type="entry name" value="GNAT"/>
    <property type="match status" value="1"/>
</dbReference>
<evidence type="ECO:0000256" key="2">
    <source>
        <dbReference type="ARBA" id="ARBA00023315"/>
    </source>
</evidence>
<proteinExistence type="predicted"/>
<dbReference type="GO" id="GO:0008080">
    <property type="term" value="F:N-acetyltransferase activity"/>
    <property type="evidence" value="ECO:0007669"/>
    <property type="project" value="InterPro"/>
</dbReference>
<dbReference type="InterPro" id="IPR016181">
    <property type="entry name" value="Acyl_CoA_acyltransferase"/>
</dbReference>
<dbReference type="CDD" id="cd04301">
    <property type="entry name" value="NAT_SF"/>
    <property type="match status" value="1"/>
</dbReference>
<dbReference type="GO" id="GO:0005737">
    <property type="term" value="C:cytoplasm"/>
    <property type="evidence" value="ECO:0007669"/>
    <property type="project" value="TreeGrafter"/>
</dbReference>
<dbReference type="SUPFAM" id="SSF55729">
    <property type="entry name" value="Acyl-CoA N-acyltransferases (Nat)"/>
    <property type="match status" value="1"/>
</dbReference>
<keyword evidence="2" id="KW-0012">Acyltransferase</keyword>
<evidence type="ECO:0000313" key="4">
    <source>
        <dbReference type="EMBL" id="MCU5777242.1"/>
    </source>
</evidence>
<evidence type="ECO:0000259" key="3">
    <source>
        <dbReference type="PROSITE" id="PS51186"/>
    </source>
</evidence>
<reference evidence="4" key="1">
    <citation type="submission" date="2022-09" db="EMBL/GenBank/DDBJ databases">
        <title>Winslowiella arboricola sp. nov., isolated from bleeding cankers on broadleaf hosts.</title>
        <authorList>
            <person name="Brady C."/>
            <person name="Kaur S."/>
            <person name="Crampton B."/>
            <person name="Maddock D."/>
            <person name="Arnold D."/>
            <person name="Denman S."/>
        </authorList>
    </citation>
    <scope>NUCLEOTIDE SEQUENCE</scope>
    <source>
        <strain evidence="4">BAC 15a-03b</strain>
    </source>
</reference>
<evidence type="ECO:0000313" key="5">
    <source>
        <dbReference type="Proteomes" id="UP001064262"/>
    </source>
</evidence>
<gene>
    <name evidence="4" type="ORF">N5923_07040</name>
</gene>
<dbReference type="AlphaFoldDB" id="A0A9J6PIQ1"/>
<protein>
    <submittedName>
        <fullName evidence="4">GNAT family N-acetyltransferase</fullName>
    </submittedName>
</protein>
<dbReference type="Proteomes" id="UP001064262">
    <property type="component" value="Unassembled WGS sequence"/>
</dbReference>
<keyword evidence="1" id="KW-0808">Transferase</keyword>